<name>A0A1Y5P999_9MYCO</name>
<organism evidence="2">
    <name type="scientific">uncultured Mycobacterium sp</name>
    <dbReference type="NCBI Taxonomy" id="171292"/>
    <lineage>
        <taxon>Bacteria</taxon>
        <taxon>Bacillati</taxon>
        <taxon>Actinomycetota</taxon>
        <taxon>Actinomycetes</taxon>
        <taxon>Mycobacteriales</taxon>
        <taxon>Mycobacteriaceae</taxon>
        <taxon>Mycobacterium</taxon>
        <taxon>environmental samples</taxon>
    </lineage>
</organism>
<gene>
    <name evidence="2" type="ORF">MHPYR_180112</name>
</gene>
<evidence type="ECO:0000313" key="2">
    <source>
        <dbReference type="EMBL" id="SBS73899.1"/>
    </source>
</evidence>
<protein>
    <submittedName>
        <fullName evidence="2">Gp49</fullName>
    </submittedName>
</protein>
<proteinExistence type="predicted"/>
<dbReference type="AlphaFoldDB" id="A0A1Y5P999"/>
<feature type="region of interest" description="Disordered" evidence="1">
    <location>
        <begin position="94"/>
        <end position="114"/>
    </location>
</feature>
<evidence type="ECO:0000256" key="1">
    <source>
        <dbReference type="SAM" id="MobiDB-lite"/>
    </source>
</evidence>
<dbReference type="EMBL" id="FLQS01000010">
    <property type="protein sequence ID" value="SBS73899.1"/>
    <property type="molecule type" value="Genomic_DNA"/>
</dbReference>
<accession>A0A1Y5P999</accession>
<reference evidence="2" key="1">
    <citation type="submission" date="2016-03" db="EMBL/GenBank/DDBJ databases">
        <authorList>
            <person name="Ploux O."/>
        </authorList>
    </citation>
    <scope>NUCLEOTIDE SEQUENCE</scope>
    <source>
        <strain evidence="2">UC10</strain>
    </source>
</reference>
<sequence length="169" mass="19159">MSTQLVEIDEKQALQLWNDLRQHFINAAAVIEEIIEKRAWIPLGYESFAEAWHSRMGDVTLAVEVRPHVVYQMLTEGYDYDAVAAKVKGVGRDRAESLDRQRRNGVPARDASMSTVREHLRKKPSGPAWIHVDVGPIALKRYQKLAEKHDTTVEQIAAEAIAARFEELA</sequence>